<reference evidence="7" key="1">
    <citation type="submission" date="2006-02" db="EMBL/GenBank/DDBJ databases">
        <title>Complete sequence of chromosome of Rhodoferax ferrireducens DSM 15236.</title>
        <authorList>
            <person name="Copeland A."/>
            <person name="Lucas S."/>
            <person name="Lapidus A."/>
            <person name="Barry K."/>
            <person name="Detter J.C."/>
            <person name="Glavina del Rio T."/>
            <person name="Hammon N."/>
            <person name="Israni S."/>
            <person name="Pitluck S."/>
            <person name="Brettin T."/>
            <person name="Bruce D."/>
            <person name="Han C."/>
            <person name="Tapia R."/>
            <person name="Gilna P."/>
            <person name="Kiss H."/>
            <person name="Schmutz J."/>
            <person name="Larimer F."/>
            <person name="Land M."/>
            <person name="Kyrpides N."/>
            <person name="Ivanova N."/>
            <person name="Richardson P."/>
        </authorList>
    </citation>
    <scope>NUCLEOTIDE SEQUENCE [LARGE SCALE GENOMIC DNA]</scope>
    <source>
        <strain evidence="7">ATCC BAA-621 / DSM 15236 / T118</strain>
    </source>
</reference>
<dbReference type="GO" id="GO:0051191">
    <property type="term" value="P:prosthetic group biosynthetic process"/>
    <property type="evidence" value="ECO:0007669"/>
    <property type="project" value="TreeGrafter"/>
</dbReference>
<gene>
    <name evidence="5" type="primary">mdcB</name>
    <name evidence="6" type="ordered locus">Rfer_1848</name>
</gene>
<dbReference type="GO" id="GO:0016757">
    <property type="term" value="F:glycosyltransferase activity"/>
    <property type="evidence" value="ECO:0007669"/>
    <property type="project" value="UniProtKB-KW"/>
</dbReference>
<dbReference type="NCBIfam" id="TIGR03132">
    <property type="entry name" value="malonate_mdcB"/>
    <property type="match status" value="1"/>
</dbReference>
<comment type="catalytic activity">
    <reaction evidence="1 5">
        <text>3'-dephospho-CoA + ATP = 2'-(5''-triphospho-alpha-D-ribosyl)-3'-dephospho-CoA + adenine</text>
        <dbReference type="Rhea" id="RHEA:15117"/>
        <dbReference type="ChEBI" id="CHEBI:16708"/>
        <dbReference type="ChEBI" id="CHEBI:30616"/>
        <dbReference type="ChEBI" id="CHEBI:57328"/>
        <dbReference type="ChEBI" id="CHEBI:61378"/>
        <dbReference type="EC" id="2.4.2.52"/>
    </reaction>
</comment>
<dbReference type="GO" id="GO:0046917">
    <property type="term" value="F:triphosphoribosyl-dephospho-CoA synthase activity"/>
    <property type="evidence" value="ECO:0007669"/>
    <property type="project" value="UniProtKB-UniRule"/>
</dbReference>
<dbReference type="eggNOG" id="COG1767">
    <property type="taxonomic scope" value="Bacteria"/>
</dbReference>
<dbReference type="EC" id="2.4.2.52" evidence="5"/>
<keyword evidence="7" id="KW-1185">Reference proteome</keyword>
<evidence type="ECO:0000256" key="4">
    <source>
        <dbReference type="ARBA" id="ARBA00022840"/>
    </source>
</evidence>
<evidence type="ECO:0000256" key="2">
    <source>
        <dbReference type="ARBA" id="ARBA00022679"/>
    </source>
</evidence>
<dbReference type="InterPro" id="IPR002736">
    <property type="entry name" value="CitG"/>
</dbReference>
<dbReference type="HAMAP" id="MF_01883">
    <property type="entry name" value="MdcB"/>
    <property type="match status" value="1"/>
</dbReference>
<name>Q21XC9_ALBFT</name>
<comment type="similarity">
    <text evidence="5">Belongs to the CitG/MdcB family.</text>
</comment>
<keyword evidence="3 5" id="KW-0547">Nucleotide-binding</keyword>
<organism evidence="6 7">
    <name type="scientific">Albidiferax ferrireducens (strain ATCC BAA-621 / DSM 15236 / T118)</name>
    <name type="common">Rhodoferax ferrireducens</name>
    <dbReference type="NCBI Taxonomy" id="338969"/>
    <lineage>
        <taxon>Bacteria</taxon>
        <taxon>Pseudomonadati</taxon>
        <taxon>Pseudomonadota</taxon>
        <taxon>Betaproteobacteria</taxon>
        <taxon>Burkholderiales</taxon>
        <taxon>Comamonadaceae</taxon>
        <taxon>Rhodoferax</taxon>
    </lineage>
</organism>
<evidence type="ECO:0000256" key="3">
    <source>
        <dbReference type="ARBA" id="ARBA00022741"/>
    </source>
</evidence>
<keyword evidence="6" id="KW-0328">Glycosyltransferase</keyword>
<evidence type="ECO:0000313" key="7">
    <source>
        <dbReference type="Proteomes" id="UP000008332"/>
    </source>
</evidence>
<dbReference type="STRING" id="338969.Rfer_1848"/>
<accession>Q21XC9</accession>
<dbReference type="EMBL" id="CP000267">
    <property type="protein sequence ID" value="ABD69574.1"/>
    <property type="molecule type" value="Genomic_DNA"/>
</dbReference>
<sequence>MGPTPETSAVRRAMAADAQTLGLAAVRALYAEVALEPKPGLVSFRDCGSHADMSAETFVRSLFALRGYFPRMAQAGRDGHPFAVLENLGKNAEARMLAATRGINTHRGAIFGLGLLCASAGQLQAQGLVFTPQHLRAVLLSTWGETLAHRARAARLAAPDSNGQQAAQRFKLRSAGEEAAQAFPVLFEVTLPALQAALQAGATDRAARVQALFATMAELDDTNCVHRGGMDGLRFVQTSARKFLDARGVMQTDWLLHARAIHTTFVERRLSPGGSADVLASACWVESLRRATLAEPSATSISEGRVAWSRHEMPVFAP</sequence>
<evidence type="ECO:0000256" key="1">
    <source>
        <dbReference type="ARBA" id="ARBA00001210"/>
    </source>
</evidence>
<dbReference type="AlphaFoldDB" id="Q21XC9"/>
<evidence type="ECO:0000256" key="5">
    <source>
        <dbReference type="HAMAP-Rule" id="MF_01883"/>
    </source>
</evidence>
<dbReference type="PANTHER" id="PTHR30201">
    <property type="entry name" value="TRIPHOSPHORIBOSYL-DEPHOSPHO-COA SYNTHASE"/>
    <property type="match status" value="1"/>
</dbReference>
<protein>
    <recommendedName>
        <fullName evidence="5">Probable 2-(5''-triphosphoribosyl)-3'-dephosphocoenzyme-A synthase</fullName>
        <shortName evidence="5">2-(5''-triphosphoribosyl)-3'-dephospho-CoA synthase</shortName>
        <ecNumber evidence="5">2.4.2.52</ecNumber>
    </recommendedName>
</protein>
<comment type="function">
    <text evidence="5">Involved in the formation of 2-(5''-phosphoribosyl)-3'-dephosphocoenzyme-A, the prosthetic group of the acyl-carrier protein of the malonate decarboxylase.</text>
</comment>
<evidence type="ECO:0000313" key="6">
    <source>
        <dbReference type="EMBL" id="ABD69574.1"/>
    </source>
</evidence>
<dbReference type="OrthoDB" id="114886at2"/>
<dbReference type="GO" id="GO:0005524">
    <property type="term" value="F:ATP binding"/>
    <property type="evidence" value="ECO:0007669"/>
    <property type="project" value="UniProtKB-KW"/>
</dbReference>
<dbReference type="Gene3D" id="1.10.4200.10">
    <property type="entry name" value="Triphosphoribosyl-dephospho-CoA protein"/>
    <property type="match status" value="1"/>
</dbReference>
<dbReference type="RefSeq" id="WP_011464142.1">
    <property type="nucleotide sequence ID" value="NC_007908.1"/>
</dbReference>
<dbReference type="HOGENOM" id="CLU_056179_1_1_4"/>
<dbReference type="InterPro" id="IPR017555">
    <property type="entry name" value="TriPribosyl-deP-CoA_syn"/>
</dbReference>
<proteinExistence type="inferred from homology"/>
<dbReference type="PANTHER" id="PTHR30201:SF2">
    <property type="entry name" value="2-(5''-TRIPHOSPHORIBOSYL)-3'-DEPHOSPHOCOENZYME-A SYNTHASE"/>
    <property type="match status" value="1"/>
</dbReference>
<dbReference type="Pfam" id="PF01874">
    <property type="entry name" value="CitG"/>
    <property type="match status" value="1"/>
</dbReference>
<keyword evidence="4 5" id="KW-0067">ATP-binding</keyword>
<keyword evidence="2 5" id="KW-0808">Transferase</keyword>
<dbReference type="KEGG" id="rfr:Rfer_1848"/>
<dbReference type="Proteomes" id="UP000008332">
    <property type="component" value="Chromosome"/>
</dbReference>